<dbReference type="EMBL" id="FXWH01000001">
    <property type="protein sequence ID" value="SMQ58764.1"/>
    <property type="molecule type" value="Genomic_DNA"/>
</dbReference>
<sequence length="320" mass="35337">MSIQLLSKKSTLKLCSLALITLGVSGCGSMYEEHQRASAIQSQAYLARALSEYQNAGTTRGDLWQMPSGQSVRFEERLRAHADTDLESYLNPGNSQAVGCNLDAATRDWVVYQVSSEQLRASREAEAKLGTRTQSPAEVTIISGNCRQGKLEGNFVALYRYDYSFLSPNMSSSTQMIGRSEGTMKNGVPHGELRATNRDISSFSFSPEPRTIDQHLISDFNNGERVGSSVNLARTSSGDVLTVTEVISDRRQLGLSWMQGVPNTRYFLLDGKIDGYMQFANAMLSDSPTCYRLGEQLTSNSYCESIKNDLEALVAQSYYD</sequence>
<reference evidence="2" key="1">
    <citation type="submission" date="2017-04" db="EMBL/GenBank/DDBJ databases">
        <authorList>
            <person name="Varghese N."/>
            <person name="Submissions S."/>
        </authorList>
    </citation>
    <scope>NUCLEOTIDE SEQUENCE [LARGE SCALE GENOMIC DNA]</scope>
</reference>
<dbReference type="RefSeq" id="WP_086433368.1">
    <property type="nucleotide sequence ID" value="NZ_FXWH01000001.1"/>
</dbReference>
<organism evidence="1 2">
    <name type="scientific">Pseudidiomarina planktonica</name>
    <dbReference type="NCBI Taxonomy" id="1323738"/>
    <lineage>
        <taxon>Bacteria</taxon>
        <taxon>Pseudomonadati</taxon>
        <taxon>Pseudomonadota</taxon>
        <taxon>Gammaproteobacteria</taxon>
        <taxon>Alteromonadales</taxon>
        <taxon>Idiomarinaceae</taxon>
        <taxon>Pseudidiomarina</taxon>
    </lineage>
</organism>
<keyword evidence="2" id="KW-1185">Reference proteome</keyword>
<gene>
    <name evidence="1" type="ORF">SAMN06297229_0167</name>
</gene>
<name>A0A1Y6E7Z5_9GAMM</name>
<proteinExistence type="predicted"/>
<accession>A0A1Y6E7Z5</accession>
<dbReference type="AlphaFoldDB" id="A0A1Y6E7Z5"/>
<dbReference type="Proteomes" id="UP000194450">
    <property type="component" value="Unassembled WGS sequence"/>
</dbReference>
<dbReference type="OrthoDB" id="6241350at2"/>
<evidence type="ECO:0000313" key="2">
    <source>
        <dbReference type="Proteomes" id="UP000194450"/>
    </source>
</evidence>
<evidence type="ECO:0000313" key="1">
    <source>
        <dbReference type="EMBL" id="SMQ58764.1"/>
    </source>
</evidence>
<protein>
    <submittedName>
        <fullName evidence="1">Uncharacterized protein</fullName>
    </submittedName>
</protein>